<keyword evidence="6" id="KW-0408">Iron</keyword>
<dbReference type="InterPro" id="IPR012910">
    <property type="entry name" value="Plug_dom"/>
</dbReference>
<dbReference type="InterPro" id="IPR011662">
    <property type="entry name" value="Secretin/TonB_short_N"/>
</dbReference>
<name>A0ABV3RFT0_9SPHN</name>
<feature type="domain" description="Secretin/TonB short N-terminal" evidence="14">
    <location>
        <begin position="62"/>
        <end position="113"/>
    </location>
</feature>
<evidence type="ECO:0000256" key="3">
    <source>
        <dbReference type="ARBA" id="ARBA00022452"/>
    </source>
</evidence>
<keyword evidence="4" id="KW-0410">Iron transport</keyword>
<evidence type="ECO:0000256" key="4">
    <source>
        <dbReference type="ARBA" id="ARBA00022496"/>
    </source>
</evidence>
<evidence type="ECO:0000256" key="12">
    <source>
        <dbReference type="RuleBase" id="RU003357"/>
    </source>
</evidence>
<evidence type="ECO:0000256" key="1">
    <source>
        <dbReference type="ARBA" id="ARBA00004571"/>
    </source>
</evidence>
<dbReference type="InterPro" id="IPR036942">
    <property type="entry name" value="Beta-barrel_TonB_sf"/>
</dbReference>
<feature type="chain" id="PRO_5046987057" evidence="13">
    <location>
        <begin position="36"/>
        <end position="922"/>
    </location>
</feature>
<evidence type="ECO:0000256" key="8">
    <source>
        <dbReference type="ARBA" id="ARBA00023077"/>
    </source>
</evidence>
<dbReference type="RefSeq" id="WP_367775163.1">
    <property type="nucleotide sequence ID" value="NZ_JBFNXR010000052.1"/>
</dbReference>
<accession>A0ABV3RFT0</accession>
<dbReference type="Pfam" id="PF07715">
    <property type="entry name" value="Plug"/>
    <property type="match status" value="1"/>
</dbReference>
<dbReference type="SUPFAM" id="SSF56935">
    <property type="entry name" value="Porins"/>
    <property type="match status" value="1"/>
</dbReference>
<dbReference type="EMBL" id="JBFNXR010000052">
    <property type="protein sequence ID" value="MEW9856692.1"/>
    <property type="molecule type" value="Genomic_DNA"/>
</dbReference>
<keyword evidence="3 11" id="KW-1134">Transmembrane beta strand</keyword>
<dbReference type="Pfam" id="PF00593">
    <property type="entry name" value="TonB_dep_Rec_b-barrel"/>
    <property type="match status" value="1"/>
</dbReference>
<evidence type="ECO:0000256" key="6">
    <source>
        <dbReference type="ARBA" id="ARBA00023004"/>
    </source>
</evidence>
<comment type="caution">
    <text evidence="15">The sequence shown here is derived from an EMBL/GenBank/DDBJ whole genome shotgun (WGS) entry which is preliminary data.</text>
</comment>
<keyword evidence="9 11" id="KW-0472">Membrane</keyword>
<evidence type="ECO:0000256" key="9">
    <source>
        <dbReference type="ARBA" id="ARBA00023136"/>
    </source>
</evidence>
<reference evidence="15 16" key="1">
    <citation type="submission" date="2024-06" db="EMBL/GenBank/DDBJ databases">
        <title>Novosphingobium rhizovicinus M1R2S20.</title>
        <authorList>
            <person name="Sun J.-Q."/>
        </authorList>
    </citation>
    <scope>NUCLEOTIDE SEQUENCE [LARGE SCALE GENOMIC DNA]</scope>
    <source>
        <strain evidence="15 16">M1R2S20</strain>
    </source>
</reference>
<keyword evidence="15" id="KW-0675">Receptor</keyword>
<evidence type="ECO:0000256" key="7">
    <source>
        <dbReference type="ARBA" id="ARBA00023065"/>
    </source>
</evidence>
<evidence type="ECO:0000256" key="10">
    <source>
        <dbReference type="ARBA" id="ARBA00023237"/>
    </source>
</evidence>
<evidence type="ECO:0000256" key="2">
    <source>
        <dbReference type="ARBA" id="ARBA00022448"/>
    </source>
</evidence>
<keyword evidence="10 11" id="KW-0998">Cell outer membrane</keyword>
<dbReference type="InterPro" id="IPR000531">
    <property type="entry name" value="Beta-barrel_TonB"/>
</dbReference>
<gene>
    <name evidence="15" type="ORF">ABUH87_16265</name>
</gene>
<evidence type="ECO:0000256" key="11">
    <source>
        <dbReference type="PROSITE-ProRule" id="PRU01360"/>
    </source>
</evidence>
<evidence type="ECO:0000313" key="16">
    <source>
        <dbReference type="Proteomes" id="UP001556118"/>
    </source>
</evidence>
<dbReference type="Pfam" id="PF07660">
    <property type="entry name" value="STN"/>
    <property type="match status" value="1"/>
</dbReference>
<keyword evidence="5 11" id="KW-0812">Transmembrane</keyword>
<protein>
    <submittedName>
        <fullName evidence="15">TonB-dependent receptor</fullName>
    </submittedName>
</protein>
<dbReference type="PANTHER" id="PTHR32552:SF81">
    <property type="entry name" value="TONB-DEPENDENT OUTER MEMBRANE RECEPTOR"/>
    <property type="match status" value="1"/>
</dbReference>
<dbReference type="PANTHER" id="PTHR32552">
    <property type="entry name" value="FERRICHROME IRON RECEPTOR-RELATED"/>
    <property type="match status" value="1"/>
</dbReference>
<evidence type="ECO:0000313" key="15">
    <source>
        <dbReference type="EMBL" id="MEW9856692.1"/>
    </source>
</evidence>
<evidence type="ECO:0000256" key="13">
    <source>
        <dbReference type="SAM" id="SignalP"/>
    </source>
</evidence>
<evidence type="ECO:0000259" key="14">
    <source>
        <dbReference type="SMART" id="SM00965"/>
    </source>
</evidence>
<comment type="similarity">
    <text evidence="11 12">Belongs to the TonB-dependent receptor family.</text>
</comment>
<feature type="signal peptide" evidence="13">
    <location>
        <begin position="1"/>
        <end position="35"/>
    </location>
</feature>
<proteinExistence type="inferred from homology"/>
<keyword evidence="2 11" id="KW-0813">Transport</keyword>
<dbReference type="PROSITE" id="PS52016">
    <property type="entry name" value="TONB_DEPENDENT_REC_3"/>
    <property type="match status" value="1"/>
</dbReference>
<keyword evidence="13" id="KW-0732">Signal</keyword>
<comment type="subcellular location">
    <subcellularLocation>
        <location evidence="1 11">Cell outer membrane</location>
        <topology evidence="1 11">Multi-pass membrane protein</topology>
    </subcellularLocation>
</comment>
<keyword evidence="8 12" id="KW-0798">TonB box</keyword>
<dbReference type="Proteomes" id="UP001556118">
    <property type="component" value="Unassembled WGS sequence"/>
</dbReference>
<dbReference type="Gene3D" id="3.55.50.30">
    <property type="match status" value="1"/>
</dbReference>
<dbReference type="InterPro" id="IPR039426">
    <property type="entry name" value="TonB-dep_rcpt-like"/>
</dbReference>
<keyword evidence="16" id="KW-1185">Reference proteome</keyword>
<keyword evidence="7" id="KW-0406">Ion transport</keyword>
<evidence type="ECO:0000256" key="5">
    <source>
        <dbReference type="ARBA" id="ARBA00022692"/>
    </source>
</evidence>
<organism evidence="15 16">
    <name type="scientific">Novosphingobium rhizovicinum</name>
    <dbReference type="NCBI Taxonomy" id="3228928"/>
    <lineage>
        <taxon>Bacteria</taxon>
        <taxon>Pseudomonadati</taxon>
        <taxon>Pseudomonadota</taxon>
        <taxon>Alphaproteobacteria</taxon>
        <taxon>Sphingomonadales</taxon>
        <taxon>Sphingomonadaceae</taxon>
        <taxon>Novosphingobium</taxon>
    </lineage>
</organism>
<sequence>MMGTHASRCIDIRASLLLGVAAVAAWAGSSSTVSAQVAQVSINVPAQPLAASLMQIGRQARAEIIYAATDVRGLRATAVQGARSTEEALRLALRGTGLAVRRTAQGAFLIEAATYGIAAAPALAQQSGTLAVESEARDAGDIIVTARRSEERLQDVPISITVFTQEQINNRNIVNTADLAAYTPSLSVNSRFGAEKASFAIRGFVQETNTSPSVGVYFADVAAPRSAGGTPGGNGVGVGALFDLENVQVLKGPQGTLFGRNTTGGAVLLVPRRPTDSLEGYAEISLGDYDLRRGQSVINIPVAETFKVRLGVDRQTRKGYQRNYSGVGPDRFGDVDYWAFRGSIVANLTPDLENYFIASFTKSDTNGTVPRIVLCDRAAATPGGAPVPIRSQTARLGCAQLDRQNARGDNLWDIESGHPDPFLRLRQWQVINTTTWRASDTLTVKNIVSYGEYRERGALSIAGDNFVLLPGQPGAGSRYNFQQLFPSANQDNSSQSTFTEELQFQGESGALRWQAGGYLEVSSPIGISAGNTFTLSCTDPINLLCFSPFGASGTASYPQTKTTFNNKGIYAQASYDLNDVLTLTGGLRYTWDRASQYTQTTRIRFPAPNRPEYICTDTLRFQAPGGGPLVVANPVQCGQTFRVSSEKPTWLINMDYKPVEDVMLYAKYARGYRAGGIASSYIGLETWGPEKVDAYEVGAKASFRGAVSGYFNIAGFYNDFSEQQLAAGLIPRPSSGLAGGLAIINAGKSRIYGVEVDSGVTLFDTMRLELGYTYLSTKLQSIIIPTLPPESPFSQVTPTAQAGEQLALSPKHRVTTTATYTLPLDERLGSFSVGATYVYTAKQVAVLSSPLGILPETHLLNLNANWGGVGGSPVDLAFFMTNVTNKAYPVNVTNGYRSAGFDAYILNQPRMWGVRLRYSFGD</sequence>
<dbReference type="Gene3D" id="2.40.170.20">
    <property type="entry name" value="TonB-dependent receptor, beta-barrel domain"/>
    <property type="match status" value="1"/>
</dbReference>
<dbReference type="SMART" id="SM00965">
    <property type="entry name" value="STN"/>
    <property type="match status" value="1"/>
</dbReference>